<name>A0A2S3H805_9POAL</name>
<dbReference type="AlphaFoldDB" id="A0A2S3H805"/>
<gene>
    <name evidence="1" type="ORF">PAHAL_3G117500</name>
</gene>
<sequence length="52" mass="5631">MGLGTFRIYYSGCQFSFSGHLQISIPTLPSSTPGGLSLDSCSLLFIHRPIII</sequence>
<accession>A0A2S3H805</accession>
<evidence type="ECO:0000313" key="1">
    <source>
        <dbReference type="EMBL" id="PAN17237.2"/>
    </source>
</evidence>
<proteinExistence type="predicted"/>
<organism evidence="1">
    <name type="scientific">Panicum hallii</name>
    <dbReference type="NCBI Taxonomy" id="206008"/>
    <lineage>
        <taxon>Eukaryota</taxon>
        <taxon>Viridiplantae</taxon>
        <taxon>Streptophyta</taxon>
        <taxon>Embryophyta</taxon>
        <taxon>Tracheophyta</taxon>
        <taxon>Spermatophyta</taxon>
        <taxon>Magnoliopsida</taxon>
        <taxon>Liliopsida</taxon>
        <taxon>Poales</taxon>
        <taxon>Poaceae</taxon>
        <taxon>PACMAD clade</taxon>
        <taxon>Panicoideae</taxon>
        <taxon>Panicodae</taxon>
        <taxon>Paniceae</taxon>
        <taxon>Panicinae</taxon>
        <taxon>Panicum</taxon>
        <taxon>Panicum sect. Panicum</taxon>
    </lineage>
</organism>
<dbReference type="Gramene" id="PAN17237">
    <property type="protein sequence ID" value="PAN17237"/>
    <property type="gene ID" value="PAHAL_3G117500"/>
</dbReference>
<dbReference type="EMBL" id="CM008048">
    <property type="protein sequence ID" value="PAN17237.2"/>
    <property type="molecule type" value="Genomic_DNA"/>
</dbReference>
<protein>
    <submittedName>
        <fullName evidence="1">Uncharacterized protein</fullName>
    </submittedName>
</protein>
<reference evidence="1" key="1">
    <citation type="submission" date="2018-04" db="EMBL/GenBank/DDBJ databases">
        <title>WGS assembly of Panicum hallii.</title>
        <authorList>
            <person name="Lovell J."/>
            <person name="Jenkins J."/>
            <person name="Lowry D."/>
            <person name="Mamidi S."/>
            <person name="Sreedasyam A."/>
            <person name="Weng X."/>
            <person name="Barry K."/>
            <person name="Bonette J."/>
            <person name="Campitelli B."/>
            <person name="Daum C."/>
            <person name="Gordon S."/>
            <person name="Gould B."/>
            <person name="Lipzen A."/>
            <person name="Macqueen A."/>
            <person name="Palacio-Mejia J."/>
            <person name="Plott C."/>
            <person name="Shakirov E."/>
            <person name="Shu S."/>
            <person name="Yoshinaga Y."/>
            <person name="Zane M."/>
            <person name="Rokhsar D."/>
            <person name="Grimwood J."/>
            <person name="Schmutz J."/>
            <person name="Juenger T."/>
        </authorList>
    </citation>
    <scope>NUCLEOTIDE SEQUENCE [LARGE SCALE GENOMIC DNA]</scope>
    <source>
        <strain evidence="1">FIL2</strain>
    </source>
</reference>
<dbReference type="Proteomes" id="UP000243499">
    <property type="component" value="Chromosome 3"/>
</dbReference>